<dbReference type="EMBL" id="CAJVPL010000116">
    <property type="protein sequence ID" value="CAG8449333.1"/>
    <property type="molecule type" value="Genomic_DNA"/>
</dbReference>
<keyword evidence="3 4" id="KW-0175">Coiled coil</keyword>
<evidence type="ECO:0000256" key="2">
    <source>
        <dbReference type="ARBA" id="ARBA00023034"/>
    </source>
</evidence>
<accession>A0A9N8VFE5</accession>
<protein>
    <submittedName>
        <fullName evidence="7">3485_t:CDS:1</fullName>
    </submittedName>
</protein>
<dbReference type="GO" id="GO:0006888">
    <property type="term" value="P:endoplasmic reticulum to Golgi vesicle-mediated transport"/>
    <property type="evidence" value="ECO:0007669"/>
    <property type="project" value="TreeGrafter"/>
</dbReference>
<feature type="compositionally biased region" description="Low complexity" evidence="5">
    <location>
        <begin position="568"/>
        <end position="585"/>
    </location>
</feature>
<feature type="region of interest" description="Disordered" evidence="5">
    <location>
        <begin position="562"/>
        <end position="599"/>
    </location>
</feature>
<dbReference type="AlphaFoldDB" id="A0A9N8VFE5"/>
<evidence type="ECO:0000313" key="7">
    <source>
        <dbReference type="EMBL" id="CAG8449333.1"/>
    </source>
</evidence>
<organism evidence="7 8">
    <name type="scientific">Ambispora gerdemannii</name>
    <dbReference type="NCBI Taxonomy" id="144530"/>
    <lineage>
        <taxon>Eukaryota</taxon>
        <taxon>Fungi</taxon>
        <taxon>Fungi incertae sedis</taxon>
        <taxon>Mucoromycota</taxon>
        <taxon>Glomeromycotina</taxon>
        <taxon>Glomeromycetes</taxon>
        <taxon>Archaeosporales</taxon>
        <taxon>Ambisporaceae</taxon>
        <taxon>Ambispora</taxon>
    </lineage>
</organism>
<sequence>MSDLQTSPSPPLANGTSTPPLANGTNGLTTTTNGIETNKQLVVDQQAIFQALTFLRTELAKVQNENNELTSERASLLEQLQTLEKRNLVSSDKDDKLVQELRGQVKTLEIQKSVVDQDRESMRAQLEKIREEMENLTVGHTDKVDTKTQLFEKEVKELTREKEELLAQLEQTKEEKTQLEAQHLSLLAKLSAVKTSLADKLKGDMEEIEQARQQVANLRQQNQDLSNTTTKLQSDLNNSRNEHEKSIQELEHLRTQVFKMQQQSAQELVERDNAVQELQVNLERVQGERGEWEMMAMQEKGLKDELNTRIKHLERDIEILKNEKEMIKTEKEAESESLTNLQAVLEEFQAVAKESEIREAVEGIHRKLATATSELSEYKERAILAENQLSQIKEEFNKTQQYEREIKEKNLQIGKLRHEAVILNEHLTEAMRRMREETSDNNVDKRLITNLLIAFFNTPRGDGKRFEILQLMSSMLQWTDEQKEQVGLIRKSSAPSSRLSPDDRPSGWVSGLWTPTSERPLIRKSEEVPRSNSRLLLPMNEEGPKESFSDMWISFLLKEASKDNNTDNNNHVSQTTTSNNNNNDSARAGSQVDEFFFEK</sequence>
<evidence type="ECO:0000256" key="5">
    <source>
        <dbReference type="SAM" id="MobiDB-lite"/>
    </source>
</evidence>
<dbReference type="OrthoDB" id="71227at2759"/>
<reference evidence="7" key="1">
    <citation type="submission" date="2021-06" db="EMBL/GenBank/DDBJ databases">
        <authorList>
            <person name="Kallberg Y."/>
            <person name="Tangrot J."/>
            <person name="Rosling A."/>
        </authorList>
    </citation>
    <scope>NUCLEOTIDE SEQUENCE</scope>
    <source>
        <strain evidence="7">MT106</strain>
    </source>
</reference>
<dbReference type="GO" id="GO:0007030">
    <property type="term" value="P:Golgi organization"/>
    <property type="evidence" value="ECO:0007669"/>
    <property type="project" value="TreeGrafter"/>
</dbReference>
<keyword evidence="2" id="KW-0333">Golgi apparatus</keyword>
<evidence type="ECO:0000259" key="6">
    <source>
        <dbReference type="PROSITE" id="PS50913"/>
    </source>
</evidence>
<dbReference type="GO" id="GO:0005794">
    <property type="term" value="C:Golgi apparatus"/>
    <property type="evidence" value="ECO:0007669"/>
    <property type="project" value="UniProtKB-SubCell"/>
</dbReference>
<dbReference type="PROSITE" id="PS50913">
    <property type="entry name" value="GRIP"/>
    <property type="match status" value="1"/>
</dbReference>
<dbReference type="Pfam" id="PF10375">
    <property type="entry name" value="GRAB"/>
    <property type="match status" value="1"/>
</dbReference>
<dbReference type="PANTHER" id="PTHR18921:SF2">
    <property type="entry name" value="THYROID RECEPTOR-INTERACTING PROTEIN 11"/>
    <property type="match status" value="1"/>
</dbReference>
<keyword evidence="8" id="KW-1185">Reference proteome</keyword>
<evidence type="ECO:0000256" key="1">
    <source>
        <dbReference type="ARBA" id="ARBA00004555"/>
    </source>
</evidence>
<feature type="region of interest" description="Disordered" evidence="5">
    <location>
        <begin position="489"/>
        <end position="512"/>
    </location>
</feature>
<name>A0A9N8VFE5_9GLOM</name>
<feature type="compositionally biased region" description="Polar residues" evidence="5">
    <location>
        <begin position="220"/>
        <end position="239"/>
    </location>
</feature>
<comment type="subcellular location">
    <subcellularLocation>
        <location evidence="1">Golgi apparatus</location>
    </subcellularLocation>
</comment>
<feature type="coiled-coil region" evidence="4">
    <location>
        <begin position="52"/>
        <end position="86"/>
    </location>
</feature>
<evidence type="ECO:0000256" key="3">
    <source>
        <dbReference type="ARBA" id="ARBA00023054"/>
    </source>
</evidence>
<gene>
    <name evidence="7" type="ORF">AGERDE_LOCUS1627</name>
</gene>
<dbReference type="GO" id="GO:0031267">
    <property type="term" value="F:small GTPase binding"/>
    <property type="evidence" value="ECO:0007669"/>
    <property type="project" value="TreeGrafter"/>
</dbReference>
<feature type="region of interest" description="Disordered" evidence="5">
    <location>
        <begin position="220"/>
        <end position="240"/>
    </location>
</feature>
<feature type="domain" description="GRIP" evidence="6">
    <location>
        <begin position="438"/>
        <end position="489"/>
    </location>
</feature>
<dbReference type="Proteomes" id="UP000789831">
    <property type="component" value="Unassembled WGS sequence"/>
</dbReference>
<feature type="region of interest" description="Disordered" evidence="5">
    <location>
        <begin position="1"/>
        <end position="32"/>
    </location>
</feature>
<evidence type="ECO:0000256" key="4">
    <source>
        <dbReference type="SAM" id="Coils"/>
    </source>
</evidence>
<comment type="caution">
    <text evidence="7">The sequence shown here is derived from an EMBL/GenBank/DDBJ whole genome shotgun (WGS) entry which is preliminary data.</text>
</comment>
<proteinExistence type="predicted"/>
<dbReference type="InterPro" id="IPR000237">
    <property type="entry name" value="GRIP_dom"/>
</dbReference>
<dbReference type="PANTHER" id="PTHR18921">
    <property type="entry name" value="MYOSIN HEAVY CHAIN - RELATED"/>
    <property type="match status" value="1"/>
</dbReference>
<feature type="compositionally biased region" description="Low complexity" evidence="5">
    <location>
        <begin position="23"/>
        <end position="32"/>
    </location>
</feature>
<evidence type="ECO:0000313" key="8">
    <source>
        <dbReference type="Proteomes" id="UP000789831"/>
    </source>
</evidence>
<dbReference type="InterPro" id="IPR019459">
    <property type="entry name" value="GRAB"/>
</dbReference>